<keyword evidence="3 9" id="KW-0812">Transmembrane</keyword>
<evidence type="ECO:0000256" key="8">
    <source>
        <dbReference type="ARBA" id="ARBA00029556"/>
    </source>
</evidence>
<protein>
    <recommendedName>
        <fullName evidence="8">Signal peptidase complex subunit 3</fullName>
    </recommendedName>
</protein>
<evidence type="ECO:0000256" key="5">
    <source>
        <dbReference type="ARBA" id="ARBA00022968"/>
    </source>
</evidence>
<dbReference type="EMBL" id="JAVFKY010000003">
    <property type="protein sequence ID" value="KAK5579822.1"/>
    <property type="molecule type" value="Genomic_DNA"/>
</dbReference>
<evidence type="ECO:0000256" key="3">
    <source>
        <dbReference type="ARBA" id="ARBA00022692"/>
    </source>
</evidence>
<dbReference type="GO" id="GO:0006465">
    <property type="term" value="P:signal peptide processing"/>
    <property type="evidence" value="ECO:0007669"/>
    <property type="project" value="InterPro"/>
</dbReference>
<dbReference type="GO" id="GO:0005787">
    <property type="term" value="C:signal peptidase complex"/>
    <property type="evidence" value="ECO:0007669"/>
    <property type="project" value="InterPro"/>
</dbReference>
<reference evidence="10 11" key="1">
    <citation type="submission" date="2023-11" db="EMBL/GenBank/DDBJ databases">
        <title>Dfirmibasis_genome.</title>
        <authorList>
            <person name="Edelbroek B."/>
            <person name="Kjellin J."/>
            <person name="Jerlstrom-Hultqvist J."/>
            <person name="Soderbom F."/>
        </authorList>
    </citation>
    <scope>NUCLEOTIDE SEQUENCE [LARGE SCALE GENOMIC DNA]</scope>
    <source>
        <strain evidence="10 11">TNS-C-14</strain>
    </source>
</reference>
<dbReference type="AlphaFoldDB" id="A0AAN7U185"/>
<keyword evidence="7 9" id="KW-0472">Membrane</keyword>
<dbReference type="GO" id="GO:0045047">
    <property type="term" value="P:protein targeting to ER"/>
    <property type="evidence" value="ECO:0007669"/>
    <property type="project" value="TreeGrafter"/>
</dbReference>
<evidence type="ECO:0000313" key="10">
    <source>
        <dbReference type="EMBL" id="KAK5579822.1"/>
    </source>
</evidence>
<comment type="subcellular location">
    <subcellularLocation>
        <location evidence="1">Endoplasmic reticulum membrane</location>
        <topology evidence="1">Single-pass type II membrane protein</topology>
    </subcellularLocation>
</comment>
<name>A0AAN7U185_9MYCE</name>
<evidence type="ECO:0000256" key="7">
    <source>
        <dbReference type="ARBA" id="ARBA00023136"/>
    </source>
</evidence>
<keyword evidence="11" id="KW-1185">Reference proteome</keyword>
<comment type="similarity">
    <text evidence="2">Belongs to the SPCS3 family.</text>
</comment>
<evidence type="ECO:0000256" key="4">
    <source>
        <dbReference type="ARBA" id="ARBA00022824"/>
    </source>
</evidence>
<keyword evidence="6 9" id="KW-1133">Transmembrane helix</keyword>
<dbReference type="Proteomes" id="UP001344447">
    <property type="component" value="Unassembled WGS sequence"/>
</dbReference>
<dbReference type="PANTHER" id="PTHR12804">
    <property type="entry name" value="MICROSOMAL SIGNAL PEPTIDASE 23 KD SUBUNIT SPC22/23"/>
    <property type="match status" value="1"/>
</dbReference>
<organism evidence="10 11">
    <name type="scientific">Dictyostelium firmibasis</name>
    <dbReference type="NCBI Taxonomy" id="79012"/>
    <lineage>
        <taxon>Eukaryota</taxon>
        <taxon>Amoebozoa</taxon>
        <taxon>Evosea</taxon>
        <taxon>Eumycetozoa</taxon>
        <taxon>Dictyostelia</taxon>
        <taxon>Dictyosteliales</taxon>
        <taxon>Dictyosteliaceae</taxon>
        <taxon>Dictyostelium</taxon>
    </lineage>
</organism>
<evidence type="ECO:0000256" key="2">
    <source>
        <dbReference type="ARBA" id="ARBA00009289"/>
    </source>
</evidence>
<evidence type="ECO:0000256" key="6">
    <source>
        <dbReference type="ARBA" id="ARBA00022989"/>
    </source>
</evidence>
<dbReference type="InterPro" id="IPR007653">
    <property type="entry name" value="SPC3"/>
</dbReference>
<accession>A0AAN7U185</accession>
<evidence type="ECO:0000256" key="1">
    <source>
        <dbReference type="ARBA" id="ARBA00004648"/>
    </source>
</evidence>
<comment type="caution">
    <text evidence="10">The sequence shown here is derived from an EMBL/GenBank/DDBJ whole genome shotgun (WGS) entry which is preliminary data.</text>
</comment>
<dbReference type="Pfam" id="PF04573">
    <property type="entry name" value="SPC22"/>
    <property type="match status" value="1"/>
</dbReference>
<dbReference type="PIRSF" id="PIRSF016089">
    <property type="entry name" value="SPC22"/>
    <property type="match status" value="1"/>
</dbReference>
<keyword evidence="4" id="KW-0256">Endoplasmic reticulum</keyword>
<dbReference type="PANTHER" id="PTHR12804:SF0">
    <property type="entry name" value="SIGNAL PEPTIDASE COMPLEX SUBUNIT 3"/>
    <property type="match status" value="1"/>
</dbReference>
<feature type="transmembrane region" description="Helical" evidence="9">
    <location>
        <begin position="12"/>
        <end position="33"/>
    </location>
</feature>
<evidence type="ECO:0000313" key="11">
    <source>
        <dbReference type="Proteomes" id="UP001344447"/>
    </source>
</evidence>
<keyword evidence="5" id="KW-0735">Signal-anchor</keyword>
<evidence type="ECO:0000256" key="9">
    <source>
        <dbReference type="SAM" id="Phobius"/>
    </source>
</evidence>
<proteinExistence type="inferred from homology"/>
<gene>
    <name evidence="10" type="ORF">RB653_009509</name>
</gene>
<sequence>MHSLSQRANTIVCFGGIVLVGVLLLNVLSRAFFSDHVDVDIKLNEIHRFNTQRNFEYSFISIDLDANLEPLFNWNTKMLFLYVTAEYRTKQNVLSQVVIWDHILTEKSKANIHEKRLSKYPLIDQGLGLKNNTIKLTFNYNVVPISGLLTRHQVGSSEFKFPTTYIKEVY</sequence>